<keyword evidence="3" id="KW-1185">Reference proteome</keyword>
<feature type="compositionally biased region" description="Basic and acidic residues" evidence="1">
    <location>
        <begin position="115"/>
        <end position="127"/>
    </location>
</feature>
<accession>A0A1H1N7W3</accession>
<dbReference type="EMBL" id="LT629772">
    <property type="protein sequence ID" value="SDR95017.1"/>
    <property type="molecule type" value="Genomic_DNA"/>
</dbReference>
<proteinExistence type="predicted"/>
<dbReference type="RefSeq" id="WP_091519100.1">
    <property type="nucleotide sequence ID" value="NZ_LT629772.1"/>
</dbReference>
<dbReference type="OrthoDB" id="4935951at2"/>
<dbReference type="STRING" id="630515.SAMN04489812_0413"/>
<evidence type="ECO:0000313" key="3">
    <source>
        <dbReference type="Proteomes" id="UP000199103"/>
    </source>
</evidence>
<dbReference type="Proteomes" id="UP000199103">
    <property type="component" value="Chromosome I"/>
</dbReference>
<feature type="region of interest" description="Disordered" evidence="1">
    <location>
        <begin position="77"/>
        <end position="127"/>
    </location>
</feature>
<name>A0A1H1N7W3_9ACTN</name>
<evidence type="ECO:0000256" key="1">
    <source>
        <dbReference type="SAM" id="MobiDB-lite"/>
    </source>
</evidence>
<protein>
    <submittedName>
        <fullName evidence="2">Uncharacterized protein</fullName>
    </submittedName>
</protein>
<dbReference type="AlphaFoldDB" id="A0A1H1N7W3"/>
<gene>
    <name evidence="2" type="ORF">SAMN04489812_0413</name>
</gene>
<reference evidence="2 3" key="1">
    <citation type="submission" date="2016-10" db="EMBL/GenBank/DDBJ databases">
        <authorList>
            <person name="de Groot N.N."/>
        </authorList>
    </citation>
    <scope>NUCLEOTIDE SEQUENCE [LARGE SCALE GENOMIC DNA]</scope>
    <source>
        <strain evidence="2 3">DSM 21800</strain>
    </source>
</reference>
<organism evidence="2 3">
    <name type="scientific">Microlunatus soli</name>
    <dbReference type="NCBI Taxonomy" id="630515"/>
    <lineage>
        <taxon>Bacteria</taxon>
        <taxon>Bacillati</taxon>
        <taxon>Actinomycetota</taxon>
        <taxon>Actinomycetes</taxon>
        <taxon>Propionibacteriales</taxon>
        <taxon>Propionibacteriaceae</taxon>
        <taxon>Microlunatus</taxon>
    </lineage>
</organism>
<evidence type="ECO:0000313" key="2">
    <source>
        <dbReference type="EMBL" id="SDR95017.1"/>
    </source>
</evidence>
<sequence length="127" mass="13972">MTADGQDAERFDAAIRLSGLSLRQLWLRYVALGGNADVFDVEAFLQGLGTLASFERDVLAHAVNERLQEVLVETELPYLDPGPDLPGREDDPVDVLTDLLEPDQDQEPGRGSNPDPKRGTDQDRSPD</sequence>